<evidence type="ECO:0000256" key="1">
    <source>
        <dbReference type="SAM" id="SignalP"/>
    </source>
</evidence>
<evidence type="ECO:0008006" key="4">
    <source>
        <dbReference type="Google" id="ProtNLM"/>
    </source>
</evidence>
<reference evidence="2 3" key="1">
    <citation type="journal article" date="2017" name="Int. J. Syst. Evol. Microbiol.">
        <title>Mucilaginibacterpsychrotolerans sp. nov., isolated from peatlands.</title>
        <authorList>
            <person name="Deng Y."/>
            <person name="Shen L."/>
            <person name="Xu B."/>
            <person name="Liu Y."/>
            <person name="Gu Z."/>
            <person name="Liu H."/>
            <person name="Zhou Y."/>
        </authorList>
    </citation>
    <scope>NUCLEOTIDE SEQUENCE [LARGE SCALE GENOMIC DNA]</scope>
    <source>
        <strain evidence="2 3">NH7-4</strain>
    </source>
</reference>
<gene>
    <name evidence="2" type="ORF">E2R66_26050</name>
</gene>
<dbReference type="EMBL" id="SOZE01000046">
    <property type="protein sequence ID" value="TFF33398.1"/>
    <property type="molecule type" value="Genomic_DNA"/>
</dbReference>
<keyword evidence="1" id="KW-0732">Signal</keyword>
<keyword evidence="3" id="KW-1185">Reference proteome</keyword>
<comment type="caution">
    <text evidence="2">The sequence shown here is derived from an EMBL/GenBank/DDBJ whole genome shotgun (WGS) entry which is preliminary data.</text>
</comment>
<feature type="signal peptide" evidence="1">
    <location>
        <begin position="1"/>
        <end position="20"/>
    </location>
</feature>
<dbReference type="Proteomes" id="UP000297540">
    <property type="component" value="Unassembled WGS sequence"/>
</dbReference>
<evidence type="ECO:0000313" key="2">
    <source>
        <dbReference type="EMBL" id="TFF33398.1"/>
    </source>
</evidence>
<feature type="chain" id="PRO_5021224151" description="Lipoprotein" evidence="1">
    <location>
        <begin position="21"/>
        <end position="198"/>
    </location>
</feature>
<evidence type="ECO:0000313" key="3">
    <source>
        <dbReference type="Proteomes" id="UP000297540"/>
    </source>
</evidence>
<dbReference type="OrthoDB" id="1492466at2"/>
<dbReference type="AlphaFoldDB" id="A0A4Y8S313"/>
<sequence length="198" mass="22777">MKYITLSVIAIALLFSNCQGQDSIPAKKLYNALFKWHITIPEGFSNMSPQDYARMQQKGTAAIEDTYKDKVINQSKPIFVFKSDQMHYFESNYQPFDVKTDGSHSASCKAVGDVLYNTFSKQLGDVKMDSAYTSEIVDKLKFRVFKLNIYLPNDNILTTYMFSRLFGNQDFSVVILFVDRKRGEELLNAFRTSTFDKK</sequence>
<dbReference type="RefSeq" id="WP_133236434.1">
    <property type="nucleotide sequence ID" value="NZ_SOZE01000046.1"/>
</dbReference>
<accession>A0A4Y8S313</accession>
<organism evidence="2 3">
    <name type="scientific">Mucilaginibacter psychrotolerans</name>
    <dbReference type="NCBI Taxonomy" id="1524096"/>
    <lineage>
        <taxon>Bacteria</taxon>
        <taxon>Pseudomonadati</taxon>
        <taxon>Bacteroidota</taxon>
        <taxon>Sphingobacteriia</taxon>
        <taxon>Sphingobacteriales</taxon>
        <taxon>Sphingobacteriaceae</taxon>
        <taxon>Mucilaginibacter</taxon>
    </lineage>
</organism>
<proteinExistence type="predicted"/>
<protein>
    <recommendedName>
        <fullName evidence="4">Lipoprotein</fullName>
    </recommendedName>
</protein>
<name>A0A4Y8S313_9SPHI</name>